<name>A0A5Q0H289_SACSY</name>
<evidence type="ECO:0000259" key="1">
    <source>
        <dbReference type="Pfam" id="PF00931"/>
    </source>
</evidence>
<dbReference type="InterPro" id="IPR027417">
    <property type="entry name" value="P-loop_NTPase"/>
</dbReference>
<evidence type="ECO:0000313" key="3">
    <source>
        <dbReference type="Proteomes" id="UP000325787"/>
    </source>
</evidence>
<dbReference type="EMBL" id="CP034550">
    <property type="protein sequence ID" value="QFZ20249.1"/>
    <property type="molecule type" value="Genomic_DNA"/>
</dbReference>
<evidence type="ECO:0000313" key="2">
    <source>
        <dbReference type="EMBL" id="QFZ20249.1"/>
    </source>
</evidence>
<dbReference type="SUPFAM" id="SSF52540">
    <property type="entry name" value="P-loop containing nucleoside triphosphate hydrolases"/>
    <property type="match status" value="1"/>
</dbReference>
<proteinExistence type="predicted"/>
<dbReference type="Pfam" id="PF00931">
    <property type="entry name" value="NB-ARC"/>
    <property type="match status" value="1"/>
</dbReference>
<dbReference type="PANTHER" id="PTHR46082:SF6">
    <property type="entry name" value="AAA+ ATPASE DOMAIN-CONTAINING PROTEIN-RELATED"/>
    <property type="match status" value="1"/>
</dbReference>
<dbReference type="PANTHER" id="PTHR46082">
    <property type="entry name" value="ATP/GTP-BINDING PROTEIN-RELATED"/>
    <property type="match status" value="1"/>
</dbReference>
<reference evidence="3" key="1">
    <citation type="journal article" date="2021" name="Curr. Microbiol.">
        <title>Complete genome of nocamycin-producing strain Saccharothrix syringae NRRL B-16468 reveals the biosynthetic potential for secondary metabolites.</title>
        <authorList>
            <person name="Mo X."/>
            <person name="Yang S."/>
        </authorList>
    </citation>
    <scope>NUCLEOTIDE SEQUENCE [LARGE SCALE GENOMIC DNA]</scope>
    <source>
        <strain evidence="3">ATCC 51364 / DSM 43886 / JCM 6844 / KCTC 9398 / NBRC 14523 / NRRL B-16468 / INA 2240</strain>
    </source>
</reference>
<dbReference type="GO" id="GO:0043531">
    <property type="term" value="F:ADP binding"/>
    <property type="evidence" value="ECO:0007669"/>
    <property type="project" value="InterPro"/>
</dbReference>
<dbReference type="NCBIfam" id="NF040586">
    <property type="entry name" value="FxSxx_TPR"/>
    <property type="match status" value="1"/>
</dbReference>
<sequence>MRSGSEGTPERGNTVLGPVAAPLVQAHTIQGGVHHHTTARRPVDLPYRAGVVPPRAGAFQRRAAAPEPIGAGGPEPVVRVLTGLGGVGKTQLAVDHAERLWDAGAVDLLVWVTAGSRDAVVSDYARVAADLTGVEDPDSELGARRLLEWLARTRARWLVVLDDVRRPGDLDGLWPPAAPTGRVLVTTRRQDAAMRGHRRQVVEVGVFAPREAGTYLRVALADQPHLLDGADGLAAELGYLPLALAQAAAYLLDRGLPCSAYRSRLADRRRLAALLPDGGALPDGHRATVTATWALSVEQANDLAPRGLAEPLLEAASVLDANGIPADVLASTAVVRWLSLVTGRDVTAEDARDALGCLRRLSLVTLDPGAPHRAVRVHALVQRATRDNTPEDRLGAVARVVAEALVEVWPVVERDGLLSQVLRANTEALDRAAGEHLWRDDAHRVLFRAGRSLGNGGLAVQARDWYRRLRDAATSHLGPDHRAVLNAGHNHALWRSEAGDPVGAMAEFEALRVDQERVLGADHPDTLVTRHNLAALQAESGHPHQALREFEALLADQTRLLGPDHPDTLGTHGDLASWYGEVGDPVGAVTGLEAVLRDKTRVLGADHLDTLATRSGLARWRREAGDVEGAVADLEAVLAGRLRVLGPDHPATLATRGTLARWHRPRETAADAVVELETVLADHLRALGPEHSYTLTARHNLATWRGKSGDVAGAVDELAAVLADDIRVLGADHPDTLLTRANLAHWRGEAGDAAAAVADLEGVLADRLRVLGSNHPDVLVTRSNLALWRSRT</sequence>
<dbReference type="Proteomes" id="UP000325787">
    <property type="component" value="Chromosome"/>
</dbReference>
<dbReference type="SUPFAM" id="SSF48452">
    <property type="entry name" value="TPR-like"/>
    <property type="match status" value="3"/>
</dbReference>
<keyword evidence="3" id="KW-1185">Reference proteome</keyword>
<accession>A0A5Q0H289</accession>
<dbReference type="KEGG" id="ssyi:EKG83_25070"/>
<dbReference type="AlphaFoldDB" id="A0A5Q0H289"/>
<dbReference type="InterPro" id="IPR011990">
    <property type="entry name" value="TPR-like_helical_dom_sf"/>
</dbReference>
<gene>
    <name evidence="2" type="ORF">EKG83_25070</name>
</gene>
<feature type="domain" description="NB-ARC" evidence="1">
    <location>
        <begin position="78"/>
        <end position="212"/>
    </location>
</feature>
<dbReference type="Gene3D" id="3.40.50.300">
    <property type="entry name" value="P-loop containing nucleotide triphosphate hydrolases"/>
    <property type="match status" value="1"/>
</dbReference>
<dbReference type="OrthoDB" id="3885120at2"/>
<dbReference type="RefSeq" id="WP_084716971.1">
    <property type="nucleotide sequence ID" value="NZ_CP034550.1"/>
</dbReference>
<dbReference type="PRINTS" id="PR00364">
    <property type="entry name" value="DISEASERSIST"/>
</dbReference>
<organism evidence="2 3">
    <name type="scientific">Saccharothrix syringae</name>
    <name type="common">Nocardiopsis syringae</name>
    <dbReference type="NCBI Taxonomy" id="103733"/>
    <lineage>
        <taxon>Bacteria</taxon>
        <taxon>Bacillati</taxon>
        <taxon>Actinomycetota</taxon>
        <taxon>Actinomycetes</taxon>
        <taxon>Pseudonocardiales</taxon>
        <taxon>Pseudonocardiaceae</taxon>
        <taxon>Saccharothrix</taxon>
    </lineage>
</organism>
<dbReference type="InterPro" id="IPR002182">
    <property type="entry name" value="NB-ARC"/>
</dbReference>
<dbReference type="Gene3D" id="1.25.40.10">
    <property type="entry name" value="Tetratricopeptide repeat domain"/>
    <property type="match status" value="2"/>
</dbReference>
<dbReference type="Pfam" id="PF13374">
    <property type="entry name" value="TPR_10"/>
    <property type="match status" value="4"/>
</dbReference>
<dbReference type="InterPro" id="IPR053137">
    <property type="entry name" value="NLR-like"/>
</dbReference>
<protein>
    <submittedName>
        <fullName evidence="2">Tetratricopeptide repeat protein</fullName>
    </submittedName>
</protein>